<keyword evidence="1" id="KW-0472">Membrane</keyword>
<dbReference type="Proteomes" id="UP000829354">
    <property type="component" value="Chromosome IV"/>
</dbReference>
<accession>A0AAE9ETY9</accession>
<gene>
    <name evidence="2" type="ORF">L5515_010549</name>
</gene>
<keyword evidence="1" id="KW-0812">Transmembrane</keyword>
<dbReference type="EMBL" id="CP092623">
    <property type="protein sequence ID" value="UMM27125.1"/>
    <property type="molecule type" value="Genomic_DNA"/>
</dbReference>
<evidence type="ECO:0000256" key="1">
    <source>
        <dbReference type="SAM" id="Phobius"/>
    </source>
</evidence>
<organism evidence="2 3">
    <name type="scientific">Caenorhabditis briggsae</name>
    <dbReference type="NCBI Taxonomy" id="6238"/>
    <lineage>
        <taxon>Eukaryota</taxon>
        <taxon>Metazoa</taxon>
        <taxon>Ecdysozoa</taxon>
        <taxon>Nematoda</taxon>
        <taxon>Chromadorea</taxon>
        <taxon>Rhabditida</taxon>
        <taxon>Rhabditina</taxon>
        <taxon>Rhabditomorpha</taxon>
        <taxon>Rhabditoidea</taxon>
        <taxon>Rhabditidae</taxon>
        <taxon>Peloderinae</taxon>
        <taxon>Caenorhabditis</taxon>
    </lineage>
</organism>
<evidence type="ECO:0000313" key="2">
    <source>
        <dbReference type="EMBL" id="UMM27125.1"/>
    </source>
</evidence>
<keyword evidence="1" id="KW-1133">Transmembrane helix</keyword>
<name>A0AAE9ETY9_CAEBR</name>
<keyword evidence="3" id="KW-1185">Reference proteome</keyword>
<sequence>MRTKWKFLGKLKVPRDRELQGHSTRQNAVRYSLLLKQCENDKTVSILGIEMLKLTSLILVLFAFSHVVDCSSMPVRNMFLKVGDRLEIEYYSPKKLERFVKNAKGVEQHQVYRICNGNNKAKCGFWENIKTKKKVGPTTNYNKKKNMMVIPKVKLLDAGTYRDNYYDTVYVYIEK</sequence>
<evidence type="ECO:0000313" key="3">
    <source>
        <dbReference type="Proteomes" id="UP000829354"/>
    </source>
</evidence>
<dbReference type="AlphaFoldDB" id="A0AAE9ETY9"/>
<feature type="transmembrane region" description="Helical" evidence="1">
    <location>
        <begin position="51"/>
        <end position="68"/>
    </location>
</feature>
<dbReference type="PANTHER" id="PTHR35182:SF5">
    <property type="entry name" value="SECRETED PROTEIN-RELATED"/>
    <property type="match status" value="1"/>
</dbReference>
<protein>
    <submittedName>
        <fullName evidence="2">Uncharacterized protein</fullName>
    </submittedName>
</protein>
<reference evidence="2 3" key="1">
    <citation type="submission" date="2022-04" db="EMBL/GenBank/DDBJ databases">
        <title>Chromosome-level reference genomes for two strains of Caenorhabditis briggsae: an improved platform for comparative genomics.</title>
        <authorList>
            <person name="Stevens L."/>
            <person name="Andersen E."/>
        </authorList>
    </citation>
    <scope>NUCLEOTIDE SEQUENCE [LARGE SCALE GENOMIC DNA]</scope>
    <source>
        <strain evidence="2">VX34</strain>
        <tissue evidence="2">Whole-organism</tissue>
    </source>
</reference>
<proteinExistence type="predicted"/>
<dbReference type="PANTHER" id="PTHR35182">
    <property type="entry name" value="PROTEIN CBG13762"/>
    <property type="match status" value="1"/>
</dbReference>